<dbReference type="PANTHER" id="PTHR13064:SF2">
    <property type="entry name" value="TRANSMEMBRANE PROTEIN 9B"/>
    <property type="match status" value="1"/>
</dbReference>
<evidence type="ECO:0000256" key="3">
    <source>
        <dbReference type="ARBA" id="ARBA00022692"/>
    </source>
</evidence>
<comment type="caution">
    <text evidence="7">The sequence shown here is derived from an EMBL/GenBank/DDBJ whole genome shotgun (WGS) entry which is preliminary data.</text>
</comment>
<evidence type="ECO:0000256" key="1">
    <source>
        <dbReference type="ARBA" id="ARBA00004370"/>
    </source>
</evidence>
<evidence type="ECO:0000256" key="2">
    <source>
        <dbReference type="ARBA" id="ARBA00007264"/>
    </source>
</evidence>
<feature type="transmembrane region" description="Helical" evidence="6">
    <location>
        <begin position="136"/>
        <end position="155"/>
    </location>
</feature>
<dbReference type="PANTHER" id="PTHR13064">
    <property type="entry name" value="TRANSMEMBRANE PROTEIN 9 FAMILY MEMBER"/>
    <property type="match status" value="1"/>
</dbReference>
<name>A0A2I0MI83_COLLI</name>
<evidence type="ECO:0000313" key="8">
    <source>
        <dbReference type="Proteomes" id="UP000053872"/>
    </source>
</evidence>
<dbReference type="GO" id="GO:0043123">
    <property type="term" value="P:positive regulation of canonical NF-kappaB signal transduction"/>
    <property type="evidence" value="ECO:0007669"/>
    <property type="project" value="TreeGrafter"/>
</dbReference>
<protein>
    <submittedName>
        <fullName evidence="7">TMEM9 domain family, member B</fullName>
    </submittedName>
</protein>
<comment type="similarity">
    <text evidence="2">Belongs to the TMEM9 family.</text>
</comment>
<proteinExistence type="inferred from homology"/>
<comment type="subcellular location">
    <subcellularLocation>
        <location evidence="1">Membrane</location>
    </subcellularLocation>
</comment>
<accession>A0A2I0MI83</accession>
<evidence type="ECO:0000256" key="6">
    <source>
        <dbReference type="SAM" id="Phobius"/>
    </source>
</evidence>
<evidence type="ECO:0000256" key="5">
    <source>
        <dbReference type="ARBA" id="ARBA00023136"/>
    </source>
</evidence>
<keyword evidence="4 6" id="KW-1133">Transmembrane helix</keyword>
<keyword evidence="8" id="KW-1185">Reference proteome</keyword>
<organism evidence="7 8">
    <name type="scientific">Columba livia</name>
    <name type="common">Rock dove</name>
    <dbReference type="NCBI Taxonomy" id="8932"/>
    <lineage>
        <taxon>Eukaryota</taxon>
        <taxon>Metazoa</taxon>
        <taxon>Chordata</taxon>
        <taxon>Craniata</taxon>
        <taxon>Vertebrata</taxon>
        <taxon>Euteleostomi</taxon>
        <taxon>Archelosauria</taxon>
        <taxon>Archosauria</taxon>
        <taxon>Dinosauria</taxon>
        <taxon>Saurischia</taxon>
        <taxon>Theropoda</taxon>
        <taxon>Coelurosauria</taxon>
        <taxon>Aves</taxon>
        <taxon>Neognathae</taxon>
        <taxon>Neoaves</taxon>
        <taxon>Columbimorphae</taxon>
        <taxon>Columbiformes</taxon>
        <taxon>Columbidae</taxon>
        <taxon>Columba</taxon>
    </lineage>
</organism>
<evidence type="ECO:0000313" key="7">
    <source>
        <dbReference type="EMBL" id="PKK29386.1"/>
    </source>
</evidence>
<dbReference type="InParanoid" id="A0A2I0MI83"/>
<keyword evidence="3 6" id="KW-0812">Transmembrane</keyword>
<dbReference type="InterPro" id="IPR008853">
    <property type="entry name" value="TMEM9/TMEM9B"/>
</dbReference>
<dbReference type="GO" id="GO:0005765">
    <property type="term" value="C:lysosomal membrane"/>
    <property type="evidence" value="ECO:0007669"/>
    <property type="project" value="InterPro"/>
</dbReference>
<keyword evidence="5 6" id="KW-0472">Membrane</keyword>
<dbReference type="STRING" id="8932.A0A2I0MI83"/>
<dbReference type="Proteomes" id="UP000053872">
    <property type="component" value="Unassembled WGS sequence"/>
</dbReference>
<dbReference type="AlphaFoldDB" id="A0A2I0MI83"/>
<dbReference type="Pfam" id="PF05434">
    <property type="entry name" value="Tmemb_9"/>
    <property type="match status" value="1"/>
</dbReference>
<dbReference type="EMBL" id="AKCR02000011">
    <property type="protein sequence ID" value="PKK29386.1"/>
    <property type="molecule type" value="Genomic_DNA"/>
</dbReference>
<evidence type="ECO:0000256" key="4">
    <source>
        <dbReference type="ARBA" id="ARBA00022989"/>
    </source>
</evidence>
<sequence>MARRLVKCKYAQAPPLSAVRSRYVTEGTSPAGMTPGGTPGREPLELVPAPRIFHLFNDNQLFDFSSNSEDVRCKCICPPYKDHLGHIYNKNISQKDCDCLHVVEPMPVPGPDVEAYCLRCECKYEERSSVTIKVTIIIYLSILGLLLLYMVYLTLAEPILKRRLFGHSQLIQSDEDIGDHQPFANAHDVLARSRSRANVLNKVEYAQQRWKLQVQEQRKSVFDRHVVLS</sequence>
<gene>
    <name evidence="7" type="primary">TMEM9B</name>
    <name evidence="7" type="ORF">A306_00004678</name>
</gene>
<reference evidence="7 8" key="1">
    <citation type="journal article" date="2013" name="Science">
        <title>Genomic diversity and evolution of the head crest in the rock pigeon.</title>
        <authorList>
            <person name="Shapiro M.D."/>
            <person name="Kronenberg Z."/>
            <person name="Li C."/>
            <person name="Domyan E.T."/>
            <person name="Pan H."/>
            <person name="Campbell M."/>
            <person name="Tan H."/>
            <person name="Huff C.D."/>
            <person name="Hu H."/>
            <person name="Vickrey A.I."/>
            <person name="Nielsen S.C."/>
            <person name="Stringham S.A."/>
            <person name="Hu H."/>
            <person name="Willerslev E."/>
            <person name="Gilbert M.T."/>
            <person name="Yandell M."/>
            <person name="Zhang G."/>
            <person name="Wang J."/>
        </authorList>
    </citation>
    <scope>NUCLEOTIDE SEQUENCE [LARGE SCALE GENOMIC DNA]</scope>
    <source>
        <tissue evidence="7">Blood</tissue>
    </source>
</reference>